<evidence type="ECO:0000313" key="3">
    <source>
        <dbReference type="EMBL" id="KAK8129715.1"/>
    </source>
</evidence>
<evidence type="ECO:0000256" key="2">
    <source>
        <dbReference type="SAM" id="SignalP"/>
    </source>
</evidence>
<dbReference type="AlphaFoldDB" id="A0AAW0R7D1"/>
<comment type="caution">
    <text evidence="3">The sequence shown here is derived from an EMBL/GenBank/DDBJ whole genome shotgun (WGS) entry which is preliminary data.</text>
</comment>
<feature type="signal peptide" evidence="2">
    <location>
        <begin position="1"/>
        <end position="19"/>
    </location>
</feature>
<organism evidence="3 4">
    <name type="scientific">Apiospora kogelbergensis</name>
    <dbReference type="NCBI Taxonomy" id="1337665"/>
    <lineage>
        <taxon>Eukaryota</taxon>
        <taxon>Fungi</taxon>
        <taxon>Dikarya</taxon>
        <taxon>Ascomycota</taxon>
        <taxon>Pezizomycotina</taxon>
        <taxon>Sordariomycetes</taxon>
        <taxon>Xylariomycetidae</taxon>
        <taxon>Amphisphaeriales</taxon>
        <taxon>Apiosporaceae</taxon>
        <taxon>Apiospora</taxon>
    </lineage>
</organism>
<sequence length="99" mass="10658">MRFFASVVAALAVAQGVVAVDVQKDIIVSFPEDTAEDVMTRAKDEITNAGGAITHIYTLFKGFSAKAPQKIIESVTAWGTEFNAVIEEDHEISISNNLS</sequence>
<proteinExistence type="inferred from homology"/>
<dbReference type="GO" id="GO:0004866">
    <property type="term" value="F:endopeptidase inhibitor activity"/>
    <property type="evidence" value="ECO:0007669"/>
    <property type="project" value="TreeGrafter"/>
</dbReference>
<protein>
    <recommendedName>
        <fullName evidence="5">Peptidase inhibitor I9</fullName>
    </recommendedName>
</protein>
<dbReference type="GO" id="GO:0042144">
    <property type="term" value="P:vacuole fusion, non-autophagic"/>
    <property type="evidence" value="ECO:0007669"/>
    <property type="project" value="TreeGrafter"/>
</dbReference>
<dbReference type="Gene3D" id="3.30.70.80">
    <property type="entry name" value="Peptidase S8 propeptide/proteinase inhibitor I9"/>
    <property type="match status" value="1"/>
</dbReference>
<evidence type="ECO:0008006" key="5">
    <source>
        <dbReference type="Google" id="ProtNLM"/>
    </source>
</evidence>
<dbReference type="PANTHER" id="PTHR28288">
    <property type="entry name" value="PROTEASE B INHIBITOR 2"/>
    <property type="match status" value="1"/>
</dbReference>
<dbReference type="PANTHER" id="PTHR28288:SF1">
    <property type="entry name" value="INHIBITOR I9 DOMAIN-CONTAINING PROTEIN"/>
    <property type="match status" value="1"/>
</dbReference>
<dbReference type="InterPro" id="IPR037045">
    <property type="entry name" value="S8pro/Inhibitor_I9_sf"/>
</dbReference>
<dbReference type="InterPro" id="IPR052471">
    <property type="entry name" value="PBI_I9"/>
</dbReference>
<comment type="similarity">
    <text evidence="1">Belongs to the protease inhibitor I9 family.</text>
</comment>
<keyword evidence="2" id="KW-0732">Signal</keyword>
<reference evidence="3 4" key="1">
    <citation type="submission" date="2023-01" db="EMBL/GenBank/DDBJ databases">
        <title>Analysis of 21 Apiospora genomes using comparative genomics revels a genus with tremendous synthesis potential of carbohydrate active enzymes and secondary metabolites.</title>
        <authorList>
            <person name="Sorensen T."/>
        </authorList>
    </citation>
    <scope>NUCLEOTIDE SEQUENCE [LARGE SCALE GENOMIC DNA]</scope>
    <source>
        <strain evidence="3 4">CBS 117206</strain>
    </source>
</reference>
<dbReference type="EMBL" id="JAQQWP010000002">
    <property type="protein sequence ID" value="KAK8129715.1"/>
    <property type="molecule type" value="Genomic_DNA"/>
</dbReference>
<keyword evidence="4" id="KW-1185">Reference proteome</keyword>
<accession>A0AAW0R7D1</accession>
<gene>
    <name evidence="3" type="ORF">PG999_002095</name>
</gene>
<name>A0AAW0R7D1_9PEZI</name>
<dbReference type="Proteomes" id="UP001392437">
    <property type="component" value="Unassembled WGS sequence"/>
</dbReference>
<dbReference type="SUPFAM" id="SSF54897">
    <property type="entry name" value="Protease propeptides/inhibitors"/>
    <property type="match status" value="1"/>
</dbReference>
<feature type="chain" id="PRO_5043968034" description="Peptidase inhibitor I9" evidence="2">
    <location>
        <begin position="20"/>
        <end position="99"/>
    </location>
</feature>
<evidence type="ECO:0000313" key="4">
    <source>
        <dbReference type="Proteomes" id="UP001392437"/>
    </source>
</evidence>
<evidence type="ECO:0000256" key="1">
    <source>
        <dbReference type="ARBA" id="ARBA00038069"/>
    </source>
</evidence>